<accession>A0ABR9R0I8</accession>
<evidence type="ECO:0000259" key="4">
    <source>
        <dbReference type="Pfam" id="PF20234"/>
    </source>
</evidence>
<dbReference type="Proteomes" id="UP000768567">
    <property type="component" value="Unassembled WGS sequence"/>
</dbReference>
<evidence type="ECO:0000256" key="2">
    <source>
        <dbReference type="SAM" id="Phobius"/>
    </source>
</evidence>
<dbReference type="EMBL" id="JADCKC010000001">
    <property type="protein sequence ID" value="MBE5036648.1"/>
    <property type="molecule type" value="Genomic_DNA"/>
</dbReference>
<evidence type="ECO:0000313" key="5">
    <source>
        <dbReference type="EMBL" id="MBE5036648.1"/>
    </source>
</evidence>
<dbReference type="Pfam" id="PF13240">
    <property type="entry name" value="Zn_Ribbon_1"/>
    <property type="match status" value="1"/>
</dbReference>
<feature type="compositionally biased region" description="Polar residues" evidence="1">
    <location>
        <begin position="555"/>
        <end position="565"/>
    </location>
</feature>
<reference evidence="5 6" key="1">
    <citation type="submission" date="2020-10" db="EMBL/GenBank/DDBJ databases">
        <title>ChiBAC.</title>
        <authorList>
            <person name="Zenner C."/>
            <person name="Hitch T.C.A."/>
            <person name="Clavel T."/>
        </authorList>
    </citation>
    <scope>NUCLEOTIDE SEQUENCE [LARGE SCALE GENOMIC DNA]</scope>
    <source>
        <strain evidence="5 6">DSM 109015</strain>
    </source>
</reference>
<evidence type="ECO:0000256" key="1">
    <source>
        <dbReference type="SAM" id="MobiDB-lite"/>
    </source>
</evidence>
<keyword evidence="6" id="KW-1185">Reference proteome</keyword>
<keyword evidence="2" id="KW-0472">Membrane</keyword>
<dbReference type="InterPro" id="IPR026870">
    <property type="entry name" value="Zinc_ribbon_dom"/>
</dbReference>
<feature type="transmembrane region" description="Helical" evidence="2">
    <location>
        <begin position="112"/>
        <end position="130"/>
    </location>
</feature>
<dbReference type="Pfam" id="PF16127">
    <property type="entry name" value="DUF4839"/>
    <property type="match status" value="1"/>
</dbReference>
<dbReference type="Pfam" id="PF20234">
    <property type="entry name" value="DUF6591"/>
    <property type="match status" value="2"/>
</dbReference>
<protein>
    <submittedName>
        <fullName evidence="5">DUF4839 domain-containing protein</fullName>
    </submittedName>
</protein>
<comment type="caution">
    <text evidence="5">The sequence shown here is derived from an EMBL/GenBank/DDBJ whole genome shotgun (WGS) entry which is preliminary data.</text>
</comment>
<feature type="domain" description="Zinc-ribbon" evidence="3">
    <location>
        <begin position="9"/>
        <end position="30"/>
    </location>
</feature>
<dbReference type="InterPro" id="IPR032290">
    <property type="entry name" value="DUF4839"/>
</dbReference>
<feature type="transmembrane region" description="Helical" evidence="2">
    <location>
        <begin position="142"/>
        <end position="162"/>
    </location>
</feature>
<name>A0ABR9R0I8_9FIRM</name>
<proteinExistence type="predicted"/>
<feature type="domain" description="DUF6591" evidence="4">
    <location>
        <begin position="267"/>
        <end position="361"/>
    </location>
</feature>
<organism evidence="5 6">
    <name type="scientific">Gemmiger gallinarum</name>
    <dbReference type="NCBI Taxonomy" id="2779354"/>
    <lineage>
        <taxon>Bacteria</taxon>
        <taxon>Bacillati</taxon>
        <taxon>Bacillota</taxon>
        <taxon>Clostridia</taxon>
        <taxon>Eubacteriales</taxon>
        <taxon>Gemmiger</taxon>
    </lineage>
</organism>
<evidence type="ECO:0000259" key="3">
    <source>
        <dbReference type="Pfam" id="PF13240"/>
    </source>
</evidence>
<feature type="domain" description="DUF6591" evidence="4">
    <location>
        <begin position="169"/>
        <end position="264"/>
    </location>
</feature>
<keyword evidence="2" id="KW-1133">Transmembrane helix</keyword>
<keyword evidence="2" id="KW-0812">Transmembrane</keyword>
<gene>
    <name evidence="5" type="ORF">INF35_02440</name>
</gene>
<evidence type="ECO:0000313" key="6">
    <source>
        <dbReference type="Proteomes" id="UP000768567"/>
    </source>
</evidence>
<feature type="region of interest" description="Disordered" evidence="1">
    <location>
        <begin position="540"/>
        <end position="580"/>
    </location>
</feature>
<sequence>MKGYREMIKCSKCGAELSDDAKFCSYCGNKIEVAPPSPIKADEEDIIPDVPQQESGNGAAQKSDILKYWADKIKGKASEKWHKLSTYGKIATIAIIAFALLCLIAFLFGKTAAAVIAILQIVLTVVAILIKRQIIKIPQNWLHLVALILAVVLLVPYVSLFGADYGDAEKFAWSDILLADVIPKPKSHLGEILANSDECLSLDVYKTSTRDYKKYVDACAEKGFTVESEQSESSYYAYNADGYKLSLYYDENDSEMNINVDSAKKYGTLVWPDSTITRLLPVPKSTTGEITQDDEKGFAAYVSDTPMEEFDAYVVACADKGFTVDATKSEKSYSAKNSDGYQLSVSYQGNSVISISVNAPEYTVSLEIECVENLIFSKYDVDVYIDDSLQGTINHGTTETYDLKLTKGVYKIKFVSADDNEVMGSVDIDIHQNELLKYKISCMSTQIDVETIKGTIAEHGDDEAPMPQAASDFKYKNYVDVQQELTDAGFTNVSFNILYDIVLGWTEEGEVDNVSVDGRSDFEKNEIFKKDVPIVITYHMKAEDDPSKPVESEPADTSSETSTASVPEESTPAPEPAQNLTAENCPDLAALLKLSDPADPSVASFASQYFGQTIEFDGCITFLSTHENYTTRFDVLIGAGDYDANHQVGPYFHLTNVNFNDMNVTGGDSVYTGLNVHVVAEVGNYDSDSELFELDIISMQIRD</sequence>
<feature type="transmembrane region" description="Helical" evidence="2">
    <location>
        <begin position="86"/>
        <end position="106"/>
    </location>
</feature>
<feature type="compositionally biased region" description="Basic and acidic residues" evidence="1">
    <location>
        <begin position="540"/>
        <end position="551"/>
    </location>
</feature>
<dbReference type="InterPro" id="IPR046526">
    <property type="entry name" value="DUF6591"/>
</dbReference>